<name>A0ACC7LHV4_9FLAO</name>
<comment type="caution">
    <text evidence="1">The sequence shown here is derived from an EMBL/GenBank/DDBJ whole genome shotgun (WGS) entry which is preliminary data.</text>
</comment>
<evidence type="ECO:0000313" key="2">
    <source>
        <dbReference type="Proteomes" id="UP001595191"/>
    </source>
</evidence>
<proteinExistence type="predicted"/>
<dbReference type="EMBL" id="JBHFPV010000001">
    <property type="protein sequence ID" value="MFH6603261.1"/>
    <property type="molecule type" value="Genomic_DNA"/>
</dbReference>
<keyword evidence="2" id="KW-1185">Reference proteome</keyword>
<sequence>MSFLDIILGLLLLYGLYKGLKNGLFVEIASIIALIAGIYGAIHFSYYAGDYLSQNMDWDERYINIAAFIITFIIIVLVVHLLGKFLTKIADFAMLGLLNKIAGALFGALKVAVIVGAILIFFERVNQTAGLVKDESLQNSVLYEPVKEIGAFVFDAVLKGEVKRETE</sequence>
<protein>
    <submittedName>
        <fullName evidence="1">CvpA family protein</fullName>
    </submittedName>
</protein>
<organism evidence="1 2">
    <name type="scientific">Meishania litoralis</name>
    <dbReference type="NCBI Taxonomy" id="3434685"/>
    <lineage>
        <taxon>Bacteria</taxon>
        <taxon>Pseudomonadati</taxon>
        <taxon>Bacteroidota</taxon>
        <taxon>Flavobacteriia</taxon>
        <taxon>Flavobacteriales</taxon>
        <taxon>Flavobacteriaceae</taxon>
        <taxon>Meishania</taxon>
    </lineage>
</organism>
<reference evidence="1" key="1">
    <citation type="submission" date="2024-09" db="EMBL/GenBank/DDBJ databases">
        <authorList>
            <person name="Liu J."/>
        </authorList>
    </citation>
    <scope>NUCLEOTIDE SEQUENCE</scope>
    <source>
        <strain evidence="1">NBU2967</strain>
    </source>
</reference>
<dbReference type="Proteomes" id="UP001595191">
    <property type="component" value="Unassembled WGS sequence"/>
</dbReference>
<gene>
    <name evidence="1" type="ORF">ACEZ3G_07230</name>
</gene>
<accession>A0ACC7LHV4</accession>
<evidence type="ECO:0000313" key="1">
    <source>
        <dbReference type="EMBL" id="MFH6603261.1"/>
    </source>
</evidence>